<feature type="signal peptide" evidence="1">
    <location>
        <begin position="1"/>
        <end position="22"/>
    </location>
</feature>
<dbReference type="SUPFAM" id="SSF56024">
    <property type="entry name" value="Phospholipase D/nuclease"/>
    <property type="match status" value="2"/>
</dbReference>
<dbReference type="Proteomes" id="UP001155587">
    <property type="component" value="Unassembled WGS sequence"/>
</dbReference>
<dbReference type="EMBL" id="JAKRRY010000013">
    <property type="protein sequence ID" value="MCW8346560.1"/>
    <property type="molecule type" value="Genomic_DNA"/>
</dbReference>
<reference evidence="3" key="1">
    <citation type="submission" date="2022-02" db="EMBL/GenBank/DDBJ databases">
        <title>Vibrio sp. nov, a new bacterium isolated from seawater.</title>
        <authorList>
            <person name="Yuan Y."/>
        </authorList>
    </citation>
    <scope>NUCLEOTIDE SEQUENCE</scope>
    <source>
        <strain evidence="3">ZSDZ65</strain>
    </source>
</reference>
<feature type="domain" description="PLD phosphodiesterase" evidence="2">
    <location>
        <begin position="422"/>
        <end position="445"/>
    </location>
</feature>
<dbReference type="PANTHER" id="PTHR21248:SF12">
    <property type="entry name" value="CARDIOLIPIN SYNTHASE C"/>
    <property type="match status" value="1"/>
</dbReference>
<dbReference type="GO" id="GO:0030572">
    <property type="term" value="F:phosphatidyltransferase activity"/>
    <property type="evidence" value="ECO:0007669"/>
    <property type="project" value="UniProtKB-ARBA"/>
</dbReference>
<dbReference type="Gene3D" id="3.30.870.10">
    <property type="entry name" value="Endonuclease Chain A"/>
    <property type="match status" value="2"/>
</dbReference>
<evidence type="ECO:0000259" key="2">
    <source>
        <dbReference type="PROSITE" id="PS50035"/>
    </source>
</evidence>
<feature type="chain" id="PRO_5040935422" evidence="1">
    <location>
        <begin position="23"/>
        <end position="510"/>
    </location>
</feature>
<dbReference type="PROSITE" id="PS50035">
    <property type="entry name" value="PLD"/>
    <property type="match status" value="2"/>
</dbReference>
<dbReference type="PANTHER" id="PTHR21248">
    <property type="entry name" value="CARDIOLIPIN SYNTHASE"/>
    <property type="match status" value="1"/>
</dbReference>
<name>A0A9X3CQ87_9VIBR</name>
<dbReference type="InterPro" id="IPR025202">
    <property type="entry name" value="PLD-like_dom"/>
</dbReference>
<protein>
    <submittedName>
        <fullName evidence="3">Phospholipase D family protein</fullName>
    </submittedName>
</protein>
<evidence type="ECO:0000313" key="4">
    <source>
        <dbReference type="Proteomes" id="UP001155587"/>
    </source>
</evidence>
<dbReference type="AlphaFoldDB" id="A0A9X3CQ87"/>
<proteinExistence type="predicted"/>
<sequence length="510" mass="57607">MLTFKKTVLACTSIVLIGCASAPDSVPLSEKDYCAELSNKEHLPLSHYTQPFEAEIKSSTGVYVLEQGAEAMMSRAWLTERAETSIDVQYFIFSIDNVGLIATDYLVRAAERGVKVRVLVDDIMLDAKGDELLMLAAHDNFEIKIYNPNVNIGKNIVQKMTTVLTDFHGINQRMHNKVFLVDDQVAITGGRNIADEYFGFDHEYNFRDRDVFLAGKAVEEIDTSFEQYWSSPLSVPVEDLFKSNPYDSNPDFSRLHSYACNSKHFHPEIRAEIDKVPETFKALSKEGKFLFVDKVEYIADKPGKNDRQTFLGGGSITRDKLIDLAESAQASILIQTPYLVTTKKDREFLRSLVEKGISIKILTNSLASNDNLAAFSGYQRNRKQLLATGVEVYEFKPDAEVRQRVMTEHMYKKLPTTPIFGLHAKSMTIDDTVTVVGTYNLDPRSAHLNTESFAIIYSSEITEHVSKAMKVEMEPENAWRITKDFNPDNEVSVTKRVGVKLHRIVPKNIL</sequence>
<dbReference type="RefSeq" id="WP_265675116.1">
    <property type="nucleotide sequence ID" value="NZ_JAKRRY010000013.1"/>
</dbReference>
<organism evidence="3 4">
    <name type="scientific">Vibrio qingdaonensis</name>
    <dbReference type="NCBI Taxonomy" id="2829491"/>
    <lineage>
        <taxon>Bacteria</taxon>
        <taxon>Pseudomonadati</taxon>
        <taxon>Pseudomonadota</taxon>
        <taxon>Gammaproteobacteria</taxon>
        <taxon>Vibrionales</taxon>
        <taxon>Vibrionaceae</taxon>
        <taxon>Vibrio</taxon>
    </lineage>
</organism>
<dbReference type="Pfam" id="PF13091">
    <property type="entry name" value="PLDc_2"/>
    <property type="match status" value="2"/>
</dbReference>
<dbReference type="CDD" id="cd09113">
    <property type="entry name" value="PLDc_ymdC_like_2"/>
    <property type="match status" value="1"/>
</dbReference>
<feature type="domain" description="PLD phosphodiesterase" evidence="2">
    <location>
        <begin position="170"/>
        <end position="197"/>
    </location>
</feature>
<gene>
    <name evidence="3" type="ORF">MD535_11165</name>
</gene>
<keyword evidence="4" id="KW-1185">Reference proteome</keyword>
<evidence type="ECO:0000313" key="3">
    <source>
        <dbReference type="EMBL" id="MCW8346560.1"/>
    </source>
</evidence>
<dbReference type="GO" id="GO:0032049">
    <property type="term" value="P:cardiolipin biosynthetic process"/>
    <property type="evidence" value="ECO:0007669"/>
    <property type="project" value="UniProtKB-ARBA"/>
</dbReference>
<dbReference type="CDD" id="cd09111">
    <property type="entry name" value="PLDc_ymdC_like_1"/>
    <property type="match status" value="1"/>
</dbReference>
<evidence type="ECO:0000256" key="1">
    <source>
        <dbReference type="SAM" id="SignalP"/>
    </source>
</evidence>
<accession>A0A9X3CQ87</accession>
<dbReference type="PROSITE" id="PS51257">
    <property type="entry name" value="PROKAR_LIPOPROTEIN"/>
    <property type="match status" value="1"/>
</dbReference>
<dbReference type="InterPro" id="IPR001736">
    <property type="entry name" value="PLipase_D/transphosphatidylase"/>
</dbReference>
<dbReference type="SMART" id="SM00155">
    <property type="entry name" value="PLDc"/>
    <property type="match status" value="2"/>
</dbReference>
<keyword evidence="1" id="KW-0732">Signal</keyword>
<comment type="caution">
    <text evidence="3">The sequence shown here is derived from an EMBL/GenBank/DDBJ whole genome shotgun (WGS) entry which is preliminary data.</text>
</comment>